<keyword evidence="4" id="KW-0288">FMN</keyword>
<dbReference type="Pfam" id="PF12823">
    <property type="entry name" value="DUF3817"/>
    <property type="match status" value="1"/>
</dbReference>
<dbReference type="InterPro" id="IPR036661">
    <property type="entry name" value="Luciferase-like_sf"/>
</dbReference>
<evidence type="ECO:0000256" key="2">
    <source>
        <dbReference type="ARBA" id="ARBA00022475"/>
    </source>
</evidence>
<evidence type="ECO:0000256" key="10">
    <source>
        <dbReference type="SAM" id="Phobius"/>
    </source>
</evidence>
<dbReference type="Pfam" id="PF00296">
    <property type="entry name" value="Bac_luciferase"/>
    <property type="match status" value="1"/>
</dbReference>
<comment type="subcellular location">
    <subcellularLocation>
        <location evidence="1">Cell membrane</location>
        <topology evidence="1">Multi-pass membrane protein</topology>
    </subcellularLocation>
</comment>
<evidence type="ECO:0000313" key="13">
    <source>
        <dbReference type="EMBL" id="KAJ9617637.1"/>
    </source>
</evidence>
<accession>A0AA38XR31</accession>
<feature type="transmembrane region" description="Helical" evidence="10">
    <location>
        <begin position="382"/>
        <end position="405"/>
    </location>
</feature>
<evidence type="ECO:0000256" key="5">
    <source>
        <dbReference type="ARBA" id="ARBA00022692"/>
    </source>
</evidence>
<evidence type="ECO:0000256" key="4">
    <source>
        <dbReference type="ARBA" id="ARBA00022643"/>
    </source>
</evidence>
<keyword evidence="7" id="KW-0560">Oxidoreductase</keyword>
<feature type="domain" description="Luciferase-like" evidence="11">
    <location>
        <begin position="10"/>
        <end position="215"/>
    </location>
</feature>
<keyword evidence="6 10" id="KW-1133">Transmembrane helix</keyword>
<evidence type="ECO:0000256" key="6">
    <source>
        <dbReference type="ARBA" id="ARBA00022989"/>
    </source>
</evidence>
<dbReference type="GO" id="GO:0005886">
    <property type="term" value="C:plasma membrane"/>
    <property type="evidence" value="ECO:0007669"/>
    <property type="project" value="UniProtKB-SubCell"/>
</dbReference>
<dbReference type="NCBIfam" id="TIGR03954">
    <property type="entry name" value="integ_memb_HG"/>
    <property type="match status" value="1"/>
</dbReference>
<sequence>MTPVAAHGLADPHEARRIARLADDLGFAALWTRDVPLMVPQGPDATASALDDPFLWLGMLAAATERIVIGTAAIVLPLRQPLQVAKSALSLDRISGGRFVLGLGSGDRPEEFAAFGEDLESRAATFRERWSLLRAALSPEPSERAPVLQATGGYDVLPAPARRIPMLVVGTARQSLQWISREAEAWATYHREETAQEGRIGLWQQALAQRGGGPKPFVQSMLLDLQADPAAPAESLPLGLKVGRDGLRDYLLRVHAQGVAHVMFNLVDNGRPMDEVLPLPGHGPALSSVFGSLASAYHSHLIPLLEPCVTHRNPLHPTGRLFAIVAFIEAITWAGLLVGMWLKYGPQANVALVKLFGPLHGVAFMVYVAVTLFAALRLRWPWWATGLALLAAVPPLVTLPLEWWFKRRGLLSVRAGQ</sequence>
<name>A0AA38XR31_9EURO</name>
<dbReference type="AlphaFoldDB" id="A0AA38XR31"/>
<organism evidence="13">
    <name type="scientific">Knufia peltigerae</name>
    <dbReference type="NCBI Taxonomy" id="1002370"/>
    <lineage>
        <taxon>Eukaryota</taxon>
        <taxon>Fungi</taxon>
        <taxon>Dikarya</taxon>
        <taxon>Ascomycota</taxon>
        <taxon>Pezizomycotina</taxon>
        <taxon>Eurotiomycetes</taxon>
        <taxon>Chaetothyriomycetidae</taxon>
        <taxon>Chaetothyriales</taxon>
        <taxon>Trichomeriaceae</taxon>
        <taxon>Knufia</taxon>
    </lineage>
</organism>
<dbReference type="SUPFAM" id="SSF51679">
    <property type="entry name" value="Bacterial luciferase-like"/>
    <property type="match status" value="1"/>
</dbReference>
<reference evidence="13" key="1">
    <citation type="submission" date="2022-10" db="EMBL/GenBank/DDBJ databases">
        <title>Culturing micro-colonial fungi from biological soil crusts in the Mojave desert and describing Neophaeococcomyces mojavensis, and introducing the new genera and species Taxawa tesnikishii.</title>
        <authorList>
            <person name="Kurbessoian T."/>
            <person name="Stajich J.E."/>
        </authorList>
    </citation>
    <scope>NUCLEOTIDE SEQUENCE</scope>
    <source>
        <strain evidence="13">TK_35</strain>
    </source>
</reference>
<keyword evidence="8" id="KW-0503">Monooxygenase</keyword>
<evidence type="ECO:0000256" key="9">
    <source>
        <dbReference type="ARBA" id="ARBA00023136"/>
    </source>
</evidence>
<evidence type="ECO:0008006" key="14">
    <source>
        <dbReference type="Google" id="ProtNLM"/>
    </source>
</evidence>
<proteinExistence type="predicted"/>
<comment type="caution">
    <text evidence="13">The sequence shown here is derived from an EMBL/GenBank/DDBJ whole genome shotgun (WGS) entry which is preliminary data.</text>
</comment>
<dbReference type="NCBIfam" id="TIGR03571">
    <property type="entry name" value="lucif_BA3436"/>
    <property type="match status" value="1"/>
</dbReference>
<evidence type="ECO:0000256" key="7">
    <source>
        <dbReference type="ARBA" id="ARBA00023002"/>
    </source>
</evidence>
<gene>
    <name evidence="13" type="ORF">H2204_013591</name>
</gene>
<dbReference type="GO" id="GO:0004497">
    <property type="term" value="F:monooxygenase activity"/>
    <property type="evidence" value="ECO:0007669"/>
    <property type="project" value="UniProtKB-KW"/>
</dbReference>
<evidence type="ECO:0000256" key="8">
    <source>
        <dbReference type="ARBA" id="ARBA00023033"/>
    </source>
</evidence>
<evidence type="ECO:0000256" key="1">
    <source>
        <dbReference type="ARBA" id="ARBA00004651"/>
    </source>
</evidence>
<feature type="transmembrane region" description="Helical" evidence="10">
    <location>
        <begin position="355"/>
        <end position="376"/>
    </location>
</feature>
<dbReference type="InterPro" id="IPR051260">
    <property type="entry name" value="Diverse_substr_monoxygenases"/>
</dbReference>
<dbReference type="PANTHER" id="PTHR30011:SF16">
    <property type="entry name" value="C2H2 FINGER DOMAIN TRANSCRIPTION FACTOR (EUROFUNG)-RELATED"/>
    <property type="match status" value="1"/>
</dbReference>
<dbReference type="GO" id="GO:0016705">
    <property type="term" value="F:oxidoreductase activity, acting on paired donors, with incorporation or reduction of molecular oxygen"/>
    <property type="evidence" value="ECO:0007669"/>
    <property type="project" value="InterPro"/>
</dbReference>
<feature type="domain" description="DUF3817" evidence="12">
    <location>
        <begin position="320"/>
        <end position="407"/>
    </location>
</feature>
<dbReference type="InterPro" id="IPR011251">
    <property type="entry name" value="Luciferase-like_dom"/>
</dbReference>
<evidence type="ECO:0000256" key="3">
    <source>
        <dbReference type="ARBA" id="ARBA00022630"/>
    </source>
</evidence>
<keyword evidence="9 10" id="KW-0472">Membrane</keyword>
<dbReference type="PANTHER" id="PTHR30011">
    <property type="entry name" value="ALKANESULFONATE MONOOXYGENASE-RELATED"/>
    <property type="match status" value="1"/>
</dbReference>
<keyword evidence="2" id="KW-1003">Cell membrane</keyword>
<dbReference type="EMBL" id="JAPDRN010000157">
    <property type="protein sequence ID" value="KAJ9617637.1"/>
    <property type="molecule type" value="Genomic_DNA"/>
</dbReference>
<protein>
    <recommendedName>
        <fullName evidence="14">LLM class flavin-dependent oxidoreductase</fullName>
    </recommendedName>
</protein>
<feature type="transmembrane region" description="Helical" evidence="10">
    <location>
        <begin position="321"/>
        <end position="343"/>
    </location>
</feature>
<dbReference type="InterPro" id="IPR023845">
    <property type="entry name" value="DUF3817_TM"/>
</dbReference>
<evidence type="ECO:0000259" key="12">
    <source>
        <dbReference type="Pfam" id="PF12823"/>
    </source>
</evidence>
<keyword evidence="3" id="KW-0285">Flavoprotein</keyword>
<evidence type="ECO:0000259" key="11">
    <source>
        <dbReference type="Pfam" id="PF00296"/>
    </source>
</evidence>
<dbReference type="InterPro" id="IPR020020">
    <property type="entry name" value="Luciferase-type_oxidoreductase"/>
</dbReference>
<keyword evidence="5 10" id="KW-0812">Transmembrane</keyword>
<dbReference type="Gene3D" id="3.20.20.30">
    <property type="entry name" value="Luciferase-like domain"/>
    <property type="match status" value="1"/>
</dbReference>